<reference evidence="3 5" key="3">
    <citation type="submission" date="2019-07" db="EMBL/GenBank/DDBJ databases">
        <authorList>
            <person name="Jastrzebski P J."/>
            <person name="Paukszto L."/>
            <person name="Jastrzebski P J."/>
        </authorList>
    </citation>
    <scope>NUCLEOTIDE SEQUENCE [LARGE SCALE GENOMIC DNA]</scope>
    <source>
        <strain evidence="3 5">WMS-il1</strain>
    </source>
</reference>
<reference evidence="6" key="1">
    <citation type="submission" date="2017-02" db="UniProtKB">
        <authorList>
            <consortium name="WormBaseParasite"/>
        </authorList>
    </citation>
    <scope>IDENTIFICATION</scope>
</reference>
<accession>A0A0R3SLK4</accession>
<keyword evidence="5" id="KW-1185">Reference proteome</keyword>
<feature type="transmembrane region" description="Helical" evidence="1">
    <location>
        <begin position="47"/>
        <end position="68"/>
    </location>
</feature>
<keyword evidence="1" id="KW-0472">Membrane</keyword>
<protein>
    <submittedName>
        <fullName evidence="6">MARVEL domain-containing protein</fullName>
    </submittedName>
</protein>
<evidence type="ECO:0000313" key="5">
    <source>
        <dbReference type="Proteomes" id="UP000321570"/>
    </source>
</evidence>
<evidence type="ECO:0000313" key="6">
    <source>
        <dbReference type="WBParaSite" id="HDID_0000581901-mRNA-1"/>
    </source>
</evidence>
<proteinExistence type="predicted"/>
<reference evidence="2 4" key="2">
    <citation type="submission" date="2018-11" db="EMBL/GenBank/DDBJ databases">
        <authorList>
            <consortium name="Pathogen Informatics"/>
        </authorList>
    </citation>
    <scope>NUCLEOTIDE SEQUENCE [LARGE SCALE GENOMIC DNA]</scope>
</reference>
<dbReference type="EMBL" id="UYSG01003487">
    <property type="protein sequence ID" value="VDL58135.1"/>
    <property type="molecule type" value="Genomic_DNA"/>
</dbReference>
<feature type="transmembrane region" description="Helical" evidence="1">
    <location>
        <begin position="75"/>
        <end position="99"/>
    </location>
</feature>
<evidence type="ECO:0000256" key="1">
    <source>
        <dbReference type="SAM" id="Phobius"/>
    </source>
</evidence>
<gene>
    <name evidence="2" type="ORF">HDID_LOCUS5817</name>
    <name evidence="3" type="ORF">WMSIL1_LOCUS6258</name>
</gene>
<feature type="transmembrane region" description="Helical" evidence="1">
    <location>
        <begin position="105"/>
        <end position="126"/>
    </location>
</feature>
<evidence type="ECO:0000313" key="4">
    <source>
        <dbReference type="Proteomes" id="UP000274504"/>
    </source>
</evidence>
<evidence type="ECO:0000313" key="3">
    <source>
        <dbReference type="EMBL" id="VUZ46381.1"/>
    </source>
</evidence>
<keyword evidence="1" id="KW-1133">Transmembrane helix</keyword>
<organism evidence="6">
    <name type="scientific">Hymenolepis diminuta</name>
    <name type="common">Rat tapeworm</name>
    <dbReference type="NCBI Taxonomy" id="6216"/>
    <lineage>
        <taxon>Eukaryota</taxon>
        <taxon>Metazoa</taxon>
        <taxon>Spiralia</taxon>
        <taxon>Lophotrochozoa</taxon>
        <taxon>Platyhelminthes</taxon>
        <taxon>Cestoda</taxon>
        <taxon>Eucestoda</taxon>
        <taxon>Cyclophyllidea</taxon>
        <taxon>Hymenolepididae</taxon>
        <taxon>Hymenolepis</taxon>
    </lineage>
</organism>
<dbReference type="Proteomes" id="UP000274504">
    <property type="component" value="Unassembled WGS sequence"/>
</dbReference>
<dbReference type="OrthoDB" id="6269053at2759"/>
<dbReference type="Proteomes" id="UP000321570">
    <property type="component" value="Unassembled WGS sequence"/>
</dbReference>
<sequence>MDPMITNIIIACLSVFIFGVAIGVDGWGCGGSILSESCIFSKSNEVTGALLLTATILVILCAIFMILLMLMDEIWAYLASCATAVMAVICSFAGIVHHIDTQEFWSPFLSTVAFSFTLILSIHLIADIITHRHQILHAFS</sequence>
<keyword evidence="1" id="KW-0812">Transmembrane</keyword>
<evidence type="ECO:0000313" key="2">
    <source>
        <dbReference type="EMBL" id="VDL58135.1"/>
    </source>
</evidence>
<dbReference type="AlphaFoldDB" id="A0A0R3SLK4"/>
<dbReference type="WBParaSite" id="HDID_0000581901-mRNA-1">
    <property type="protein sequence ID" value="HDID_0000581901-mRNA-1"/>
    <property type="gene ID" value="HDID_0000581901"/>
</dbReference>
<name>A0A0R3SLK4_HYMDI</name>
<dbReference type="EMBL" id="CABIJS010000221">
    <property type="protein sequence ID" value="VUZ46381.1"/>
    <property type="molecule type" value="Genomic_DNA"/>
</dbReference>